<accession>A0A834XZ68</accession>
<protein>
    <recommendedName>
        <fullName evidence="9">28S ribosomal protein S24, mitochondrial</fullName>
    </recommendedName>
</protein>
<evidence type="ECO:0000313" key="8">
    <source>
        <dbReference type="Proteomes" id="UP000639338"/>
    </source>
</evidence>
<keyword evidence="6" id="KW-0687">Ribonucleoprotein</keyword>
<comment type="subcellular location">
    <subcellularLocation>
        <location evidence="1">Mitochondrion</location>
    </subcellularLocation>
</comment>
<dbReference type="GO" id="GO:0005739">
    <property type="term" value="C:mitochondrion"/>
    <property type="evidence" value="ECO:0007669"/>
    <property type="project" value="UniProtKB-SubCell"/>
</dbReference>
<sequence>MALILKKAIQNIQLQLPCWQRSFHATASLDKCRSGRYRPTLKRTRPLTYEMANKPHQLAHRKSWNAWNTSNVEGGPRSSEIAVEDEFIRRFMSGTWHNIFLSELCIKRHHNIIRIVGIIKQNLAARKLYFLIGYTQEFLSYWLQSPVKLELQSVSNPEDVIFKYI</sequence>
<reference evidence="7 8" key="1">
    <citation type="submission" date="2020-08" db="EMBL/GenBank/DDBJ databases">
        <title>Aphidius gifuensis genome sequencing and assembly.</title>
        <authorList>
            <person name="Du Z."/>
        </authorList>
    </citation>
    <scope>NUCLEOTIDE SEQUENCE [LARGE SCALE GENOMIC DNA]</scope>
    <source>
        <strain evidence="7">YNYX2018</strain>
        <tissue evidence="7">Adults</tissue>
    </source>
</reference>
<dbReference type="GO" id="GO:0006412">
    <property type="term" value="P:translation"/>
    <property type="evidence" value="ECO:0007669"/>
    <property type="project" value="TreeGrafter"/>
</dbReference>
<name>A0A834XZ68_APHGI</name>
<proteinExistence type="inferred from homology"/>
<evidence type="ECO:0000256" key="5">
    <source>
        <dbReference type="ARBA" id="ARBA00023128"/>
    </source>
</evidence>
<dbReference type="PANTHER" id="PTHR21244:SF1">
    <property type="entry name" value="SMALL RIBOSOMAL SUBUNIT PROTEIN US3M"/>
    <property type="match status" value="1"/>
</dbReference>
<evidence type="ECO:0008006" key="9">
    <source>
        <dbReference type="Google" id="ProtNLM"/>
    </source>
</evidence>
<keyword evidence="3" id="KW-0809">Transit peptide</keyword>
<evidence type="ECO:0000256" key="4">
    <source>
        <dbReference type="ARBA" id="ARBA00022980"/>
    </source>
</evidence>
<dbReference type="OrthoDB" id="5950413at2759"/>
<comment type="caution">
    <text evidence="7">The sequence shown here is derived from an EMBL/GenBank/DDBJ whole genome shotgun (WGS) entry which is preliminary data.</text>
</comment>
<evidence type="ECO:0000256" key="1">
    <source>
        <dbReference type="ARBA" id="ARBA00004173"/>
    </source>
</evidence>
<comment type="similarity">
    <text evidence="2">Belongs to the universal ribosomal protein uS3 family.</text>
</comment>
<dbReference type="AlphaFoldDB" id="A0A834XZ68"/>
<keyword evidence="4" id="KW-0689">Ribosomal protein</keyword>
<evidence type="ECO:0000256" key="6">
    <source>
        <dbReference type="ARBA" id="ARBA00023274"/>
    </source>
</evidence>
<keyword evidence="5" id="KW-0496">Mitochondrion</keyword>
<gene>
    <name evidence="7" type="ORF">HCN44_006668</name>
</gene>
<dbReference type="GO" id="GO:0005840">
    <property type="term" value="C:ribosome"/>
    <property type="evidence" value="ECO:0007669"/>
    <property type="project" value="UniProtKB-KW"/>
</dbReference>
<dbReference type="GO" id="GO:1990904">
    <property type="term" value="C:ribonucleoprotein complex"/>
    <property type="evidence" value="ECO:0007669"/>
    <property type="project" value="UniProtKB-KW"/>
</dbReference>
<evidence type="ECO:0000256" key="3">
    <source>
        <dbReference type="ARBA" id="ARBA00022946"/>
    </source>
</evidence>
<dbReference type="EMBL" id="JACMRX010000002">
    <property type="protein sequence ID" value="KAF7995561.1"/>
    <property type="molecule type" value="Genomic_DNA"/>
</dbReference>
<dbReference type="Pfam" id="PF14955">
    <property type="entry name" value="MRP-S24"/>
    <property type="match status" value="1"/>
</dbReference>
<evidence type="ECO:0000256" key="2">
    <source>
        <dbReference type="ARBA" id="ARBA00010761"/>
    </source>
</evidence>
<dbReference type="InterPro" id="IPR026146">
    <property type="entry name" value="Ribosomal_uS3m"/>
</dbReference>
<dbReference type="PANTHER" id="PTHR21244">
    <property type="entry name" value="MITOCHONDRIAL 28S RIBOSOMAL PROTEIN S24"/>
    <property type="match status" value="1"/>
</dbReference>
<evidence type="ECO:0000313" key="7">
    <source>
        <dbReference type="EMBL" id="KAF7995561.1"/>
    </source>
</evidence>
<organism evidence="7 8">
    <name type="scientific">Aphidius gifuensis</name>
    <name type="common">Parasitoid wasp</name>
    <dbReference type="NCBI Taxonomy" id="684658"/>
    <lineage>
        <taxon>Eukaryota</taxon>
        <taxon>Metazoa</taxon>
        <taxon>Ecdysozoa</taxon>
        <taxon>Arthropoda</taxon>
        <taxon>Hexapoda</taxon>
        <taxon>Insecta</taxon>
        <taxon>Pterygota</taxon>
        <taxon>Neoptera</taxon>
        <taxon>Endopterygota</taxon>
        <taxon>Hymenoptera</taxon>
        <taxon>Apocrita</taxon>
        <taxon>Ichneumonoidea</taxon>
        <taxon>Braconidae</taxon>
        <taxon>Aphidiinae</taxon>
        <taxon>Aphidius</taxon>
    </lineage>
</organism>
<keyword evidence="8" id="KW-1185">Reference proteome</keyword>
<dbReference type="Proteomes" id="UP000639338">
    <property type="component" value="Unassembled WGS sequence"/>
</dbReference>